<comment type="caution">
    <text evidence="2">The sequence shown here is derived from an EMBL/GenBank/DDBJ whole genome shotgun (WGS) entry which is preliminary data.</text>
</comment>
<sequence>MANTQTPFHPDHSSLITYLQHQQPNNNFVQQPLFITNYMQQPMQNPKDISNPTTAFDMALALMSKAFQLNNITPTNDNQRSSSNPCYSQIAQSGMNIDQDRHMLMVDDNIGNQFRPNAMHNVRNQIVLNVSQNLGVQNVGYQNRLSVILEIANHHVNRNVVIALAEGNGNGINYNSIRCYNCRGMGHLASNSTVKPRKQDAAYLQQQLQISQEEEAGVKVNCILKNNLQQASTSGTQSDKAHVYDIDGSAKVHNYDNCYDNEIFNMFIQEEQYTELLKPIPEPHQVPHNDNNVISEVSSVEQSGGTVEQHHANVEETRVLYDSLYYNLAIEVKKVNSVNRKLKETNADLTTELARYKNQEKCFGISQE</sequence>
<dbReference type="EMBL" id="BKCJ010002586">
    <property type="protein sequence ID" value="GEU49585.1"/>
    <property type="molecule type" value="Genomic_DNA"/>
</dbReference>
<accession>A0A6L2KN97</accession>
<dbReference type="AlphaFoldDB" id="A0A6L2KN97"/>
<evidence type="ECO:0000256" key="1">
    <source>
        <dbReference type="SAM" id="Coils"/>
    </source>
</evidence>
<evidence type="ECO:0008006" key="3">
    <source>
        <dbReference type="Google" id="ProtNLM"/>
    </source>
</evidence>
<protein>
    <recommendedName>
        <fullName evidence="3">CCHC-type domain-containing protein</fullName>
    </recommendedName>
</protein>
<feature type="coiled-coil region" evidence="1">
    <location>
        <begin position="332"/>
        <end position="359"/>
    </location>
</feature>
<keyword evidence="1" id="KW-0175">Coiled coil</keyword>
<organism evidence="2">
    <name type="scientific">Tanacetum cinerariifolium</name>
    <name type="common">Dalmatian daisy</name>
    <name type="synonym">Chrysanthemum cinerariifolium</name>
    <dbReference type="NCBI Taxonomy" id="118510"/>
    <lineage>
        <taxon>Eukaryota</taxon>
        <taxon>Viridiplantae</taxon>
        <taxon>Streptophyta</taxon>
        <taxon>Embryophyta</taxon>
        <taxon>Tracheophyta</taxon>
        <taxon>Spermatophyta</taxon>
        <taxon>Magnoliopsida</taxon>
        <taxon>eudicotyledons</taxon>
        <taxon>Gunneridae</taxon>
        <taxon>Pentapetalae</taxon>
        <taxon>asterids</taxon>
        <taxon>campanulids</taxon>
        <taxon>Asterales</taxon>
        <taxon>Asteraceae</taxon>
        <taxon>Asteroideae</taxon>
        <taxon>Anthemideae</taxon>
        <taxon>Anthemidinae</taxon>
        <taxon>Tanacetum</taxon>
    </lineage>
</organism>
<gene>
    <name evidence="2" type="ORF">Tci_021563</name>
</gene>
<evidence type="ECO:0000313" key="2">
    <source>
        <dbReference type="EMBL" id="GEU49585.1"/>
    </source>
</evidence>
<reference evidence="2" key="1">
    <citation type="journal article" date="2019" name="Sci. Rep.">
        <title>Draft genome of Tanacetum cinerariifolium, the natural source of mosquito coil.</title>
        <authorList>
            <person name="Yamashiro T."/>
            <person name="Shiraishi A."/>
            <person name="Satake H."/>
            <person name="Nakayama K."/>
        </authorList>
    </citation>
    <scope>NUCLEOTIDE SEQUENCE</scope>
</reference>
<name>A0A6L2KN97_TANCI</name>
<proteinExistence type="predicted"/>